<dbReference type="InterPro" id="IPR022409">
    <property type="entry name" value="PKD/Chitinase_dom"/>
</dbReference>
<dbReference type="Pfam" id="PF13229">
    <property type="entry name" value="Beta_helix"/>
    <property type="match status" value="1"/>
</dbReference>
<dbReference type="Pfam" id="PF18911">
    <property type="entry name" value="PKD_4"/>
    <property type="match status" value="1"/>
</dbReference>
<sequence>MHAAGSHGLTDPTDAALLSKPRKYIKQIAMRSQPVTVVYKATLYLLLLLATVNRSFAQTNVTIGTVNGTNGGTTYPCPIQDYYEGSRAQYLYRASELTAAGMTAGLIYAIRFNVTNLNGADVVDQYTIKLAATTVTTLDQASWINGAATVYGPVDYQPVAGVNTFTLSTPFLWNGVDNLLVEICNGSPTSDYTNNPSISWTTGLAFNGSHSYNADNLGNLCNTPNAFASGGSASRPVIILNYAPAAACNGTPVAGTTQSSVTNVCMGSSVTLNVTGTSVATGLTYQWQSSTDNVNWNNITGANTLTLTTTQTQSTYYRCLVTCTASGLSAGSTSTQVLSNPAVSGTFTINKNAPAGSGNFTSFNAAYDYIKCGINGPVIFNVVAGSGPYNEQLHIVPVPGASAANTITFNGNANTITFLSNVSNERAVIKLDGADYFTFNNLKIVPQGTASNVYGFGVQLLNNADYNTVNNCTITVDASTNSTSYAGIVVSASVENPIGTGSSQCDNNTFSNNTITGGYYGITVVGSNTVANQNNAVINNKISDFYLYGIYLTGTSGTIVQKNIFSRPLRTGVSEFNGVYVYDLNTKVNIDANRITNPFGGNTASTANFYGIRLNFTDAFAMLENRITNNLIYGINGSGTAYGINLNSSDNAMVYHNTISMDGTTAGNSQRTAGLAVTSGSDGVYFSNNIITVTGGQDTRYCVYYESVSSLAGQFFDKNNYFIIQPNATSFIGYYTRNLATLQLWTATTGLDVNAISYNPFYTDISTGNYLPTNAAINNRGAVVNVAQDILSVNRNINTPDPGAYEFTPPSCVTPPTPGVSTVDKAVVCPGTQVFFGLTGNSTGLTQTYQYQVGATVTGVFTNHGNPLNYPDTAVIASATGYYRVAVTCGANTTYSTPVLLTVNSALPGGTYTIDKTLTTGNGNYASFNDAKAAMMCGIAGPVIFNVVAGRTDYEEQLVLDSIPGVSAINTITFKGNGNKIHFNGSDNNERAVIKLRKIDHVTFDSLKIDATGTGTYSYGVQLVNHADSNTFVKCHIITSIESTSNNSTAIVLNGVDAGLNTSNSTWNSGNTFAGNRVTGGYYSILLMGDIQGSYENTRITGNVFEDYYAAGVYSNYANNLLVEGNSFIRPLRINSTTARAVYLQNTHRRTTVSGNRIANPFGNMTGNTNTFYGIYLTSASSILGEENRIENNIIYNTTGSGSLYGIYLTSCSYVNVYHNSMSMDNAGGNNAYTTRGFYMDNGDNIRFYNNIIALTSTGASSKYGIYVGSGQYTGNNNNIYIRPGVTNANYGFSTNARATLADWQTATSQDAASYNIDPLYADVPGGDLTPVFYQMDNTGAAVGVTTDILHIFRDPNKPDIGAYEINIPLCALPIDAGTAVVTPASGICMGDSIRLNLTDNTPAGKLTYQWQASYSTTGPWITISDTSYVPRFATILGANNYFRCRLVCSGTDTAYSLPAFVNMNAPLMKGLYTIDPAGSGPRNFTSFTAAVTAMECGIAGEVIFDAVPGTYTEQVRMHEVAGASDTSRITFRSQNGDPAGVTLTYAGTAAANYVLKLDSASYVTWKNITITATNTPNGRAVEYAGNTAYDSLLNNKINVPVATTDNTNLVGVFSTGFKGKHIAIKGNTFTNGASAIHFSGTSATDMVLGLVIDSNQVSSVYTNGIYARYINRPQISRNTISLSGTLNNASAHGIYLRNGDTAYRVMNNKVTISNTAATAYGIELDACNGTIALPGLVEANRIIAITGNTGTVYGLANNTSGNNTTRNNVVSVLTTGNISYSLFSSQGGNVNYYNNSFLNASSSANTNIAGYLNHTTAAAGNIRLRNNIFSHEGGGLALSVQNIAYINSDYNTYYTSGATLIRTPAAQYNNLVDWATAADLDISSIIFKPAFASASTLEPDLANPDVWAIHGRGVQVEGNDHDINGQSRPVTLTEGVPDMGAFEFLPTVTPTVLLPIPATPAAGTTQKFMYGSDTVAAITWAPGADVPTGITLKRYSGVVPPNLQAGTNYMYFYTDIDVTGNGNYKFDLQQHYVDSWQGFISKEEKIRLGRTNAADTWLVNDNSTVDVRANIIADSALQYIDKFTGLQGTLPDAPTLPTAADTSSMGTRFWTGYSHHRAFNTDNSQTMVLYLAAGTQAANVIVKINGTSWMREYAVAANTVVTSDIIPKTGLSDARMMQEGLSTHGISIVSDAPIAAYAHQYRSLTSGAALLMPVGTYGYEYRAMTDRQYADGISYSWFYVVADNDNTVVEITPVQPTVGGRAAGVPFTVKLNKGETYQVMGAMKTANEGYDLSGSVIRSIQNTSGKCYPVGVFSGSSATVVGCSNSNGTVSGSQGDNLVQQNLPVQTWGKQYFTATASSVSDPVRLMMNRYRVIVKDPATVVLLNGIPLQGLKNNSYYDFESKAAGFIEADKPVAVAQYFSYSGSCGDPTNGDGEMIYLSALEQRTKKTIFVRNNKSSITANYVTLTIPTQGLSSLLIDNSNIFSYTYNHPYKAGYTIVTKLLANTEGLSTIQSDSAFTAIAYGLGSDVSYGYNAGMQIRNLSIQPAFTNTNNTSGNKNTYTCAGTPFRLTALLPLIPTSLTWELSQVNNLSPNADVTETNPAPADTVQVDGNTWYSFELKTDYTFTQPGSYIIPVKVTHPEIGSCDNSIETYLPVKVIAAPFVDFAVNYSGCISDVAIFNGTATTENNAAITNWKWSFGDGTTASTRNITKQYAAAGTYEEKLQVITKDGCTGDTSKTVVVNEPGVASLTTDTLTVCIHTDVTFTVKDADANTVYNWYNAETGGALLHTGATLEIKDAASPAVYYVETVKGDCAGLRRAPATLLVLPQLAAPVVTVDSIGVDLLRFSWKAISGATGYLVSTDNGTTWTLPSSGEQGLEHLLTGLKPQQTVTLLVKATGCEDKVSEAATGKTLPDGVYIPSGFTPNGDGLNDMFQVYGAVVREVHLMVFSQWGQKIFESNSQSRGWDGSYQGKAQPSGVYIYICKLKLADGTSVERKGTINLLR</sequence>
<dbReference type="InterPro" id="IPR022441">
    <property type="entry name" value="Para_beta_helix_rpt-2"/>
</dbReference>
<dbReference type="SMART" id="SM00089">
    <property type="entry name" value="PKD"/>
    <property type="match status" value="1"/>
</dbReference>
<keyword evidence="4" id="KW-1185">Reference proteome</keyword>
<dbReference type="SUPFAM" id="SSF49299">
    <property type="entry name" value="PKD domain"/>
    <property type="match status" value="1"/>
</dbReference>
<dbReference type="InterPro" id="IPR007110">
    <property type="entry name" value="Ig-like_dom"/>
</dbReference>
<gene>
    <name evidence="3" type="ORF">GO493_16890</name>
</gene>
<protein>
    <submittedName>
        <fullName evidence="3">T9SS type B sorting domain-containing protein</fullName>
    </submittedName>
</protein>
<dbReference type="InterPro" id="IPR011050">
    <property type="entry name" value="Pectin_lyase_fold/virulence"/>
</dbReference>
<dbReference type="SMART" id="SM00710">
    <property type="entry name" value="PbH1"/>
    <property type="match status" value="19"/>
</dbReference>
<dbReference type="InterPro" id="IPR013783">
    <property type="entry name" value="Ig-like_fold"/>
</dbReference>
<dbReference type="Gene3D" id="2.160.20.10">
    <property type="entry name" value="Single-stranded right-handed beta-helix, Pectin lyase-like"/>
    <property type="match status" value="3"/>
</dbReference>
<dbReference type="SUPFAM" id="SSF51126">
    <property type="entry name" value="Pectin lyase-like"/>
    <property type="match status" value="3"/>
</dbReference>
<dbReference type="Pfam" id="PF17517">
    <property type="entry name" value="IgGFc_binding"/>
    <property type="match status" value="1"/>
</dbReference>
<dbReference type="InterPro" id="IPR000601">
    <property type="entry name" value="PKD_dom"/>
</dbReference>
<accession>A0A7K1U6H7</accession>
<organism evidence="3 4">
    <name type="scientific">Chitinophaga tropicalis</name>
    <dbReference type="NCBI Taxonomy" id="2683588"/>
    <lineage>
        <taxon>Bacteria</taxon>
        <taxon>Pseudomonadati</taxon>
        <taxon>Bacteroidota</taxon>
        <taxon>Chitinophagia</taxon>
        <taxon>Chitinophagales</taxon>
        <taxon>Chitinophagaceae</taxon>
        <taxon>Chitinophaga</taxon>
    </lineage>
</organism>
<dbReference type="NCBIfam" id="TIGR03804">
    <property type="entry name" value="para_beta_helix"/>
    <property type="match status" value="1"/>
</dbReference>
<evidence type="ECO:0000313" key="3">
    <source>
        <dbReference type="EMBL" id="MVT09950.1"/>
    </source>
</evidence>
<reference evidence="3 4" key="1">
    <citation type="submission" date="2019-12" db="EMBL/GenBank/DDBJ databases">
        <title>Chitinophaga sp. strain ysch24 (GDMCC 1.1355), whole genome shotgun sequence.</title>
        <authorList>
            <person name="Zhang X."/>
        </authorList>
    </citation>
    <scope>NUCLEOTIDE SEQUENCE [LARGE SCALE GENOMIC DNA]</scope>
    <source>
        <strain evidence="4">ysch24</strain>
    </source>
</reference>
<name>A0A7K1U6H7_9BACT</name>
<dbReference type="InterPro" id="IPR044023">
    <property type="entry name" value="Ig_7"/>
</dbReference>
<evidence type="ECO:0000259" key="1">
    <source>
        <dbReference type="PROSITE" id="PS50093"/>
    </source>
</evidence>
<dbReference type="NCBIfam" id="TIGR04131">
    <property type="entry name" value="Bac_Flav_CTERM"/>
    <property type="match status" value="1"/>
</dbReference>
<dbReference type="Proteomes" id="UP000461730">
    <property type="component" value="Unassembled WGS sequence"/>
</dbReference>
<dbReference type="Gene3D" id="2.60.40.10">
    <property type="entry name" value="Immunoglobulins"/>
    <property type="match status" value="1"/>
</dbReference>
<dbReference type="EMBL" id="WRXN01000007">
    <property type="protein sequence ID" value="MVT09950.1"/>
    <property type="molecule type" value="Genomic_DNA"/>
</dbReference>
<evidence type="ECO:0000259" key="2">
    <source>
        <dbReference type="PROSITE" id="PS50835"/>
    </source>
</evidence>
<proteinExistence type="predicted"/>
<dbReference type="InterPro" id="IPR039448">
    <property type="entry name" value="Beta_helix"/>
</dbReference>
<dbReference type="Pfam" id="PF19081">
    <property type="entry name" value="Ig_7"/>
    <property type="match status" value="1"/>
</dbReference>
<dbReference type="PROSITE" id="PS50835">
    <property type="entry name" value="IG_LIKE"/>
    <property type="match status" value="1"/>
</dbReference>
<dbReference type="PROSITE" id="PS50093">
    <property type="entry name" value="PKD"/>
    <property type="match status" value="1"/>
</dbReference>
<dbReference type="InterPro" id="IPR012334">
    <property type="entry name" value="Pectin_lyas_fold"/>
</dbReference>
<dbReference type="InterPro" id="IPR006626">
    <property type="entry name" value="PbH1"/>
</dbReference>
<feature type="domain" description="PKD" evidence="1">
    <location>
        <begin position="2662"/>
        <end position="2750"/>
    </location>
</feature>
<evidence type="ECO:0000313" key="4">
    <source>
        <dbReference type="Proteomes" id="UP000461730"/>
    </source>
</evidence>
<dbReference type="Pfam" id="PF13585">
    <property type="entry name" value="CHU_C"/>
    <property type="match status" value="1"/>
</dbReference>
<comment type="caution">
    <text evidence="3">The sequence shown here is derived from an EMBL/GenBank/DDBJ whole genome shotgun (WGS) entry which is preliminary data.</text>
</comment>
<dbReference type="InterPro" id="IPR035234">
    <property type="entry name" value="IgGFc-bd_N"/>
</dbReference>
<dbReference type="InterPro" id="IPR035986">
    <property type="entry name" value="PKD_dom_sf"/>
</dbReference>
<dbReference type="InterPro" id="IPR026341">
    <property type="entry name" value="T9SS_type_B"/>
</dbReference>
<dbReference type="CDD" id="cd00146">
    <property type="entry name" value="PKD"/>
    <property type="match status" value="1"/>
</dbReference>
<feature type="domain" description="Ig-like" evidence="2">
    <location>
        <begin position="236"/>
        <end position="339"/>
    </location>
</feature>